<dbReference type="SUPFAM" id="SSF53383">
    <property type="entry name" value="PLP-dependent transferases"/>
    <property type="match status" value="1"/>
</dbReference>
<dbReference type="Gene3D" id="3.40.640.10">
    <property type="entry name" value="Type I PLP-dependent aspartate aminotransferase-like (Major domain)"/>
    <property type="match status" value="1"/>
</dbReference>
<name>A0A397AI96_APHAT</name>
<gene>
    <name evidence="2" type="ORF">DYB25_010200</name>
</gene>
<feature type="compositionally biased region" description="Polar residues" evidence="1">
    <location>
        <begin position="1"/>
        <end position="10"/>
    </location>
</feature>
<proteinExistence type="predicted"/>
<protein>
    <recommendedName>
        <fullName evidence="4">Aminotransferase class V domain-containing protein</fullName>
    </recommendedName>
</protein>
<dbReference type="Proteomes" id="UP000266239">
    <property type="component" value="Unassembled WGS sequence"/>
</dbReference>
<dbReference type="InterPro" id="IPR015424">
    <property type="entry name" value="PyrdxlP-dep_Trfase"/>
</dbReference>
<dbReference type="VEuPathDB" id="FungiDB:H257_01626"/>
<comment type="caution">
    <text evidence="2">The sequence shown here is derived from an EMBL/GenBank/DDBJ whole genome shotgun (WGS) entry which is preliminary data.</text>
</comment>
<evidence type="ECO:0000313" key="2">
    <source>
        <dbReference type="EMBL" id="RHY05367.1"/>
    </source>
</evidence>
<feature type="compositionally biased region" description="Low complexity" evidence="1">
    <location>
        <begin position="11"/>
        <end position="26"/>
    </location>
</feature>
<evidence type="ECO:0000256" key="1">
    <source>
        <dbReference type="SAM" id="MobiDB-lite"/>
    </source>
</evidence>
<organism evidence="2 3">
    <name type="scientific">Aphanomyces astaci</name>
    <name type="common">Crayfish plague agent</name>
    <dbReference type="NCBI Taxonomy" id="112090"/>
    <lineage>
        <taxon>Eukaryota</taxon>
        <taxon>Sar</taxon>
        <taxon>Stramenopiles</taxon>
        <taxon>Oomycota</taxon>
        <taxon>Saprolegniomycetes</taxon>
        <taxon>Saprolegniales</taxon>
        <taxon>Verrucalvaceae</taxon>
        <taxon>Aphanomyces</taxon>
    </lineage>
</organism>
<sequence length="449" mass="49513">MSTSAFSTECPSSQSPFFSQQSTSSSIQHDGDGSPYRAAFTQSLALQPRDTLHFSTYGMGLAPDVSFESVQSTHAFLTANMNEIWPLFFEHDLPAAERNVLASLGLTGDDYSQDQPTFHVNFGANVHEFLVRLFSCHRQNDTPLTVVTSDAEFVSLTRQLASWSHVVDVTTVPLQPHASFGSRLRQRVAVLSPTLVHVSAVYSNSQYRFPDSELAALVDELPPGSMCIVDVAQAFENVVLQLPRSKSLVVAGSGVKHATAGPGMGFVAFPVNVWTPANTGWIAHLGSMTRAPSSTVEYTPELAFAGGTPGYHYAVRQFNDVQAFYSAKQWTLATRHAYVLTLQAQFIQWLAHAKVLEPQNEHEGVHESDVYNRSKAIVLTHSQADKVHHHLVTPTSSRPTVFHCDVRLGDRLRLGFGLHHVPSEVRALADAVIDGWHELHTTERIRLYL</sequence>
<feature type="region of interest" description="Disordered" evidence="1">
    <location>
        <begin position="1"/>
        <end position="34"/>
    </location>
</feature>
<accession>A0A397AI96</accession>
<reference evidence="2 3" key="1">
    <citation type="submission" date="2018-08" db="EMBL/GenBank/DDBJ databases">
        <title>Aphanomyces genome sequencing and annotation.</title>
        <authorList>
            <person name="Minardi D."/>
            <person name="Oidtmann B."/>
            <person name="Van Der Giezen M."/>
            <person name="Studholme D.J."/>
        </authorList>
    </citation>
    <scope>NUCLEOTIDE SEQUENCE [LARGE SCALE GENOMIC DNA]</scope>
    <source>
        <strain evidence="2 3">Yx</strain>
    </source>
</reference>
<evidence type="ECO:0000313" key="3">
    <source>
        <dbReference type="Proteomes" id="UP000266239"/>
    </source>
</evidence>
<evidence type="ECO:0008006" key="4">
    <source>
        <dbReference type="Google" id="ProtNLM"/>
    </source>
</evidence>
<dbReference type="AlphaFoldDB" id="A0A397AI96"/>
<dbReference type="EMBL" id="QUTA01007917">
    <property type="protein sequence ID" value="RHY05367.1"/>
    <property type="molecule type" value="Genomic_DNA"/>
</dbReference>
<dbReference type="InterPro" id="IPR015421">
    <property type="entry name" value="PyrdxlP-dep_Trfase_major"/>
</dbReference>